<dbReference type="RefSeq" id="WP_085800398.1">
    <property type="nucleotide sequence ID" value="NZ_FWXB01000007.1"/>
</dbReference>
<dbReference type="OrthoDB" id="9807246at2"/>
<keyword evidence="2" id="KW-0479">Metal-binding</keyword>
<evidence type="ECO:0000313" key="7">
    <source>
        <dbReference type="Proteomes" id="UP000193224"/>
    </source>
</evidence>
<feature type="domain" description="CENP-V/GFA" evidence="5">
    <location>
        <begin position="3"/>
        <end position="135"/>
    </location>
</feature>
<evidence type="ECO:0000313" key="6">
    <source>
        <dbReference type="EMBL" id="SMC12447.1"/>
    </source>
</evidence>
<evidence type="ECO:0000256" key="2">
    <source>
        <dbReference type="ARBA" id="ARBA00022723"/>
    </source>
</evidence>
<dbReference type="EMBL" id="FWXB01000007">
    <property type="protein sequence ID" value="SMC12447.1"/>
    <property type="molecule type" value="Genomic_DNA"/>
</dbReference>
<proteinExistence type="inferred from homology"/>
<name>A0A1X7BS60_9RHOB</name>
<dbReference type="Proteomes" id="UP000193224">
    <property type="component" value="Unassembled WGS sequence"/>
</dbReference>
<dbReference type="GO" id="GO:0046872">
    <property type="term" value="F:metal ion binding"/>
    <property type="evidence" value="ECO:0007669"/>
    <property type="project" value="UniProtKB-KW"/>
</dbReference>
<keyword evidence="3" id="KW-0862">Zinc</keyword>
<organism evidence="6 7">
    <name type="scientific">Roseovarius aestuarii</name>
    <dbReference type="NCBI Taxonomy" id="475083"/>
    <lineage>
        <taxon>Bacteria</taxon>
        <taxon>Pseudomonadati</taxon>
        <taxon>Pseudomonadota</taxon>
        <taxon>Alphaproteobacteria</taxon>
        <taxon>Rhodobacterales</taxon>
        <taxon>Roseobacteraceae</taxon>
        <taxon>Roseovarius</taxon>
    </lineage>
</organism>
<keyword evidence="7" id="KW-1185">Reference proteome</keyword>
<dbReference type="PANTHER" id="PTHR33337">
    <property type="entry name" value="GFA DOMAIN-CONTAINING PROTEIN"/>
    <property type="match status" value="1"/>
</dbReference>
<dbReference type="EC" id="4.4.1.22" evidence="6"/>
<evidence type="ECO:0000259" key="5">
    <source>
        <dbReference type="PROSITE" id="PS51891"/>
    </source>
</evidence>
<dbReference type="PANTHER" id="PTHR33337:SF40">
    <property type="entry name" value="CENP-V_GFA DOMAIN-CONTAINING PROTEIN-RELATED"/>
    <property type="match status" value="1"/>
</dbReference>
<dbReference type="AlphaFoldDB" id="A0A1X7BS60"/>
<dbReference type="Pfam" id="PF04828">
    <property type="entry name" value="GFA"/>
    <property type="match status" value="1"/>
</dbReference>
<dbReference type="InterPro" id="IPR011057">
    <property type="entry name" value="Mss4-like_sf"/>
</dbReference>
<evidence type="ECO:0000256" key="3">
    <source>
        <dbReference type="ARBA" id="ARBA00022833"/>
    </source>
</evidence>
<evidence type="ECO:0000256" key="1">
    <source>
        <dbReference type="ARBA" id="ARBA00005495"/>
    </source>
</evidence>
<evidence type="ECO:0000256" key="4">
    <source>
        <dbReference type="ARBA" id="ARBA00023239"/>
    </source>
</evidence>
<sequence length="142" mass="15170">MSKTGSCLCGAVKYTVTSDITEAGACHCGMCRKWSGGINIAVEAKPDQVTFEGADNITTYASSEWGERCFCSTCGSSLYFRITMPGPHYGTYFFGMGTIDDPSGVTVTQEIFTDKKPEGYAFAGDLTGMTEAEFMAMYGGGE</sequence>
<dbReference type="Gene3D" id="3.90.1590.10">
    <property type="entry name" value="glutathione-dependent formaldehyde- activating enzyme (gfa)"/>
    <property type="match status" value="1"/>
</dbReference>
<dbReference type="GO" id="GO:0051907">
    <property type="term" value="F:S-(hydroxymethyl)glutathione synthase activity"/>
    <property type="evidence" value="ECO:0007669"/>
    <property type="project" value="UniProtKB-EC"/>
</dbReference>
<keyword evidence="4 6" id="KW-0456">Lyase</keyword>
<dbReference type="InterPro" id="IPR006913">
    <property type="entry name" value="CENP-V/GFA"/>
</dbReference>
<gene>
    <name evidence="6" type="ORF">ROA7745_02273</name>
</gene>
<dbReference type="SUPFAM" id="SSF51316">
    <property type="entry name" value="Mss4-like"/>
    <property type="match status" value="1"/>
</dbReference>
<protein>
    <submittedName>
        <fullName evidence="6">Putative glutathione-dependent formaldehyde-activating enzyme</fullName>
        <ecNumber evidence="6">4.4.1.22</ecNumber>
    </submittedName>
</protein>
<accession>A0A1X7BS60</accession>
<reference evidence="6 7" key="1">
    <citation type="submission" date="2017-03" db="EMBL/GenBank/DDBJ databases">
        <authorList>
            <person name="Afonso C.L."/>
            <person name="Miller P.J."/>
            <person name="Scott M.A."/>
            <person name="Spackman E."/>
            <person name="Goraichik I."/>
            <person name="Dimitrov K.M."/>
            <person name="Suarez D.L."/>
            <person name="Swayne D.E."/>
        </authorList>
    </citation>
    <scope>NUCLEOTIDE SEQUENCE [LARGE SCALE GENOMIC DNA]</scope>
    <source>
        <strain evidence="6 7">CECT 7745</strain>
    </source>
</reference>
<comment type="similarity">
    <text evidence="1">Belongs to the Gfa family.</text>
</comment>
<dbReference type="PROSITE" id="PS51891">
    <property type="entry name" value="CENP_V_GFA"/>
    <property type="match status" value="1"/>
</dbReference>